<protein>
    <submittedName>
        <fullName evidence="2">Putative prenylated rab acceptor 1</fullName>
    </submittedName>
</protein>
<evidence type="ECO:0000313" key="2">
    <source>
        <dbReference type="EMBL" id="KHJ34015.1"/>
    </source>
</evidence>
<evidence type="ECO:0000256" key="1">
    <source>
        <dbReference type="SAM" id="MobiDB-lite"/>
    </source>
</evidence>
<name>A0A0B1P9H6_UNCNE</name>
<dbReference type="AlphaFoldDB" id="A0A0B1P9H6"/>
<organism evidence="2 3">
    <name type="scientific">Uncinula necator</name>
    <name type="common">Grape powdery mildew</name>
    <dbReference type="NCBI Taxonomy" id="52586"/>
    <lineage>
        <taxon>Eukaryota</taxon>
        <taxon>Fungi</taxon>
        <taxon>Dikarya</taxon>
        <taxon>Ascomycota</taxon>
        <taxon>Pezizomycotina</taxon>
        <taxon>Leotiomycetes</taxon>
        <taxon>Erysiphales</taxon>
        <taxon>Erysiphaceae</taxon>
        <taxon>Erysiphe</taxon>
    </lineage>
</organism>
<feature type="region of interest" description="Disordered" evidence="1">
    <location>
        <begin position="48"/>
        <end position="67"/>
    </location>
</feature>
<dbReference type="EMBL" id="JNVN01001098">
    <property type="protein sequence ID" value="KHJ34015.1"/>
    <property type="molecule type" value="Genomic_DNA"/>
</dbReference>
<dbReference type="HOGENOM" id="CLU_866527_0_0_1"/>
<accession>A0A0B1P9H6</accession>
<dbReference type="STRING" id="52586.A0A0B1P9H6"/>
<evidence type="ECO:0000313" key="3">
    <source>
        <dbReference type="Proteomes" id="UP000030854"/>
    </source>
</evidence>
<comment type="caution">
    <text evidence="2">The sequence shown here is derived from an EMBL/GenBank/DDBJ whole genome shotgun (WGS) entry which is preliminary data.</text>
</comment>
<keyword evidence="3" id="KW-1185">Reference proteome</keyword>
<reference evidence="2 3" key="1">
    <citation type="journal article" date="2014" name="BMC Genomics">
        <title>Adaptive genomic structural variation in the grape powdery mildew pathogen, Erysiphe necator.</title>
        <authorList>
            <person name="Jones L."/>
            <person name="Riaz S."/>
            <person name="Morales-Cruz A."/>
            <person name="Amrine K.C."/>
            <person name="McGuire B."/>
            <person name="Gubler W.D."/>
            <person name="Walker M.A."/>
            <person name="Cantu D."/>
        </authorList>
    </citation>
    <scope>NUCLEOTIDE SEQUENCE [LARGE SCALE GENOMIC DNA]</scope>
    <source>
        <strain evidence="3">c</strain>
    </source>
</reference>
<gene>
    <name evidence="2" type="ORF">EV44_g1220</name>
</gene>
<sequence length="321" mass="36338">MALWDENLQDINENTKIDSGDIDLKNDGVFARDLIQPTDAELESIQSGSNNLNELGDSSHSDDSETDSNILEPIEKLLIQLALVRIRRARQKGKTHVKLNKEEIAALEKRKRILHETSVMKAKRKIGTSDNRGSQTSSKSINIPLTSSFISDHLEPSHELEIPSDFNEQSNILNSSSFVLKYPSNLMSSMESSDDNFPSLHNSVNYHLSSTSRPFIGDRNYSHEPQSFSSRGIPHYANHGPNMPVGSSERFIPHLDPSRYQFNTDNPLTPKFVTTPYKYPINLDSKFPPVQPTSLEPNMNITTTRLRWRVRDSKDESSLKF</sequence>
<proteinExistence type="predicted"/>
<dbReference type="Proteomes" id="UP000030854">
    <property type="component" value="Unassembled WGS sequence"/>
</dbReference>